<evidence type="ECO:0000313" key="3">
    <source>
        <dbReference type="Proteomes" id="UP000660554"/>
    </source>
</evidence>
<comment type="caution">
    <text evidence="2">The sequence shown here is derived from an EMBL/GenBank/DDBJ whole genome shotgun (WGS) entry which is preliminary data.</text>
</comment>
<dbReference type="GeneID" id="86952430"/>
<proteinExistence type="predicted"/>
<dbReference type="Proteomes" id="UP000660554">
    <property type="component" value="Unassembled WGS sequence"/>
</dbReference>
<accession>A0ABQ3NN04</accession>
<protein>
    <recommendedName>
        <fullName evidence="4">DUF3558 domain-containing protein</fullName>
    </recommendedName>
</protein>
<evidence type="ECO:0000256" key="1">
    <source>
        <dbReference type="SAM" id="MobiDB-lite"/>
    </source>
</evidence>
<dbReference type="EMBL" id="BNDV01000008">
    <property type="protein sequence ID" value="GHI14132.1"/>
    <property type="molecule type" value="Genomic_DNA"/>
</dbReference>
<organism evidence="2 3">
    <name type="scientific">Streptomyces virginiae</name>
    <name type="common">Streptomyces cinnamonensis</name>
    <dbReference type="NCBI Taxonomy" id="1961"/>
    <lineage>
        <taxon>Bacteria</taxon>
        <taxon>Bacillati</taxon>
        <taxon>Actinomycetota</taxon>
        <taxon>Actinomycetes</taxon>
        <taxon>Kitasatosporales</taxon>
        <taxon>Streptomycetaceae</taxon>
        <taxon>Streptomyces</taxon>
    </lineage>
</organism>
<name>A0ABQ3NN04_STRVG</name>
<evidence type="ECO:0008006" key="4">
    <source>
        <dbReference type="Google" id="ProtNLM"/>
    </source>
</evidence>
<keyword evidence="3" id="KW-1185">Reference proteome</keyword>
<gene>
    <name evidence="2" type="ORF">Scinn_35950</name>
</gene>
<dbReference type="RefSeq" id="WP_191870054.1">
    <property type="nucleotide sequence ID" value="NZ_BMRU01000056.1"/>
</dbReference>
<feature type="region of interest" description="Disordered" evidence="1">
    <location>
        <begin position="213"/>
        <end position="233"/>
    </location>
</feature>
<evidence type="ECO:0000313" key="2">
    <source>
        <dbReference type="EMBL" id="GHI14132.1"/>
    </source>
</evidence>
<reference evidence="3" key="1">
    <citation type="submission" date="2020-09" db="EMBL/GenBank/DDBJ databases">
        <title>Whole genome shotgun sequence of Streptomyces cinnamonensis NBRC 15873.</title>
        <authorList>
            <person name="Komaki H."/>
            <person name="Tamura T."/>
        </authorList>
    </citation>
    <scope>NUCLEOTIDE SEQUENCE [LARGE SCALE GENOMIC DNA]</scope>
    <source>
        <strain evidence="3">NBRC 15873</strain>
    </source>
</reference>
<sequence length="348" mass="36686">MAGVSAAAVVAGLFVWWDTNVFGSTELCAGKLTGEQAESVLDTRGRISDDARKGDGEGAAFRCTVSRTSKVTGAEELEMVVSTTVNPQDFQFSTHVWKNASGMSFLPEGSTGAVSGSRGWVLLPEKCRDEVAGIVWGIPPQSDRVPVVQAELKKGTVEPQKLASVLLDTAHKVAATAGCAADAPGPLPELRQPTGPEAIPADSVCRIPGFRLPESAVPNEQDTARLEEQRTSGTPSGSWACDLYLSGEAAAQVSFASSLDPAIVNDGLKTSTGFRELADGTGVADGSRRAVLKCGTKDVFFGVRWDSVYPRTLKDTYRSGQAFRDVFRAFVDAAGKEHGCPAVQFPSG</sequence>